<evidence type="ECO:0000313" key="2">
    <source>
        <dbReference type="Proteomes" id="UP000507470"/>
    </source>
</evidence>
<evidence type="ECO:0000313" key="1">
    <source>
        <dbReference type="EMBL" id="CAC5385170.1"/>
    </source>
</evidence>
<dbReference type="PANTHER" id="PTHR47331">
    <property type="entry name" value="PHD-TYPE DOMAIN-CONTAINING PROTEIN"/>
    <property type="match status" value="1"/>
</dbReference>
<dbReference type="AlphaFoldDB" id="A0A6J8BQ06"/>
<dbReference type="Proteomes" id="UP000507470">
    <property type="component" value="Unassembled WGS sequence"/>
</dbReference>
<dbReference type="Pfam" id="PF05380">
    <property type="entry name" value="Peptidase_A17"/>
    <property type="match status" value="1"/>
</dbReference>
<keyword evidence="2" id="KW-1185">Reference proteome</keyword>
<reference evidence="1 2" key="1">
    <citation type="submission" date="2020-06" db="EMBL/GenBank/DDBJ databases">
        <authorList>
            <person name="Li R."/>
            <person name="Bekaert M."/>
        </authorList>
    </citation>
    <scope>NUCLEOTIDE SEQUENCE [LARGE SCALE GENOMIC DNA]</scope>
    <source>
        <strain evidence="2">wild</strain>
    </source>
</reference>
<proteinExistence type="predicted"/>
<accession>A0A6J8BQ06</accession>
<dbReference type="OrthoDB" id="6092865at2759"/>
<protein>
    <submittedName>
        <fullName evidence="1">Uncharacterized protein</fullName>
    </submittedName>
</protein>
<gene>
    <name evidence="1" type="ORF">MCOR_20743</name>
</gene>
<organism evidence="1 2">
    <name type="scientific">Mytilus coruscus</name>
    <name type="common">Sea mussel</name>
    <dbReference type="NCBI Taxonomy" id="42192"/>
    <lineage>
        <taxon>Eukaryota</taxon>
        <taxon>Metazoa</taxon>
        <taxon>Spiralia</taxon>
        <taxon>Lophotrochozoa</taxon>
        <taxon>Mollusca</taxon>
        <taxon>Bivalvia</taxon>
        <taxon>Autobranchia</taxon>
        <taxon>Pteriomorphia</taxon>
        <taxon>Mytilida</taxon>
        <taxon>Mytiloidea</taxon>
        <taxon>Mytilidae</taxon>
        <taxon>Mytilinae</taxon>
        <taxon>Mytilus</taxon>
    </lineage>
</organism>
<dbReference type="EMBL" id="CACVKT020003690">
    <property type="protein sequence ID" value="CAC5385170.1"/>
    <property type="molecule type" value="Genomic_DNA"/>
</dbReference>
<dbReference type="PANTHER" id="PTHR47331:SF5">
    <property type="entry name" value="RIBONUCLEASE H"/>
    <property type="match status" value="1"/>
</dbReference>
<dbReference type="InterPro" id="IPR008042">
    <property type="entry name" value="Retrotrans_Pao"/>
</dbReference>
<sequence length="186" mass="21610">MLKIYTEIDLITKREVLRESSKIYDPLGIISPVTVRGKMVMQTLWGENMKWDEPLPDHMRTEWIDIRRDINQATKTVIHQYRRNNGKDNQTINVEDVVQVYEESSRTKWNLAVMDQLNIEGDGKMRSAVIRTKNGLTSCPITKLYPLEVSAYRDFIIDNTCDINYPSSSRNLSRKAKSVAMENIKI</sequence>
<name>A0A6J8BQ06_MYTCO</name>